<dbReference type="Gene3D" id="3.20.20.370">
    <property type="entry name" value="Glycoside hydrolase/deacetylase"/>
    <property type="match status" value="1"/>
</dbReference>
<dbReference type="eggNOG" id="COG0726">
    <property type="taxonomic scope" value="Bacteria"/>
</dbReference>
<dbReference type="EMBL" id="CP003130">
    <property type="protein sequence ID" value="AEU35814.1"/>
    <property type="molecule type" value="Genomic_DNA"/>
</dbReference>
<reference evidence="1 2" key="1">
    <citation type="submission" date="2011-11" db="EMBL/GenBank/DDBJ databases">
        <title>Complete sequence of Granulicella mallensis MP5ACTX8.</title>
        <authorList>
            <consortium name="US DOE Joint Genome Institute"/>
            <person name="Lucas S."/>
            <person name="Copeland A."/>
            <person name="Lapidus A."/>
            <person name="Cheng J.-F."/>
            <person name="Goodwin L."/>
            <person name="Pitluck S."/>
            <person name="Peters L."/>
            <person name="Lu M."/>
            <person name="Detter J.C."/>
            <person name="Han C."/>
            <person name="Tapia R."/>
            <person name="Land M."/>
            <person name="Hauser L."/>
            <person name="Kyrpides N."/>
            <person name="Ivanova N."/>
            <person name="Mikhailova N."/>
            <person name="Pagani I."/>
            <person name="Rawat S."/>
            <person name="Mannisto M."/>
            <person name="Haggblom M."/>
            <person name="Woyke T."/>
        </authorList>
    </citation>
    <scope>NUCLEOTIDE SEQUENCE [LARGE SCALE GENOMIC DNA]</scope>
    <source>
        <strain evidence="2">ATCC BAA-1857 / DSM 23137 / MP5ACTX8</strain>
    </source>
</reference>
<evidence type="ECO:0000313" key="1">
    <source>
        <dbReference type="EMBL" id="AEU35814.1"/>
    </source>
</evidence>
<proteinExistence type="predicted"/>
<accession>G8P0W7</accession>
<dbReference type="AlphaFoldDB" id="G8P0W7"/>
<dbReference type="InterPro" id="IPR011330">
    <property type="entry name" value="Glyco_hydro/deAcase_b/a-brl"/>
</dbReference>
<dbReference type="HOGENOM" id="CLU_071509_0_0_0"/>
<keyword evidence="2" id="KW-1185">Reference proteome</keyword>
<gene>
    <name evidence="1" type="ordered locus">AciX8_1472</name>
</gene>
<dbReference type="GO" id="GO:0005975">
    <property type="term" value="P:carbohydrate metabolic process"/>
    <property type="evidence" value="ECO:0007669"/>
    <property type="project" value="InterPro"/>
</dbReference>
<sequence>MDTLQNPGSFVISLDFELHWGVRDHRTVDQYRENLLGVRQAIPAMLRLFERYGIRATWATVGFLFFENRDDLKAAWPAELPQYRDTILDPYAAFSEAGRNEEEDPFHFAPSLIREIQAHKGQEIGTHTFSHYYALAPGPTLESFRADLRSAKSAAAQYGIVLKSIVFPRNQISRPHIGICAEEGLIAYRSTEAEPWIAAGNGLFNKARRLADAYLPLSGDGCATPSLDQEYPIVRVSQSRFLRPWSKSLKGFENLRLKRILASMDAAANSHQTFHLWWHPHNFGVNLEENIVILTRIAEHYANLNSETGWPSRTMSEVAENILRAEKPQCTV</sequence>
<dbReference type="KEGG" id="gma:AciX8_1472"/>
<dbReference type="Proteomes" id="UP000007113">
    <property type="component" value="Chromosome"/>
</dbReference>
<dbReference type="RefSeq" id="WP_014264693.1">
    <property type="nucleotide sequence ID" value="NC_016631.1"/>
</dbReference>
<dbReference type="SUPFAM" id="SSF88713">
    <property type="entry name" value="Glycoside hydrolase/deacetylase"/>
    <property type="match status" value="1"/>
</dbReference>
<evidence type="ECO:0000313" key="2">
    <source>
        <dbReference type="Proteomes" id="UP000007113"/>
    </source>
</evidence>
<dbReference type="CDD" id="cd10929">
    <property type="entry name" value="CE4_u5"/>
    <property type="match status" value="1"/>
</dbReference>
<organism evidence="1 2">
    <name type="scientific">Granulicella mallensis (strain ATCC BAA-1857 / DSM 23137 / MP5ACTX8)</name>
    <dbReference type="NCBI Taxonomy" id="682795"/>
    <lineage>
        <taxon>Bacteria</taxon>
        <taxon>Pseudomonadati</taxon>
        <taxon>Acidobacteriota</taxon>
        <taxon>Terriglobia</taxon>
        <taxon>Terriglobales</taxon>
        <taxon>Acidobacteriaceae</taxon>
        <taxon>Granulicella</taxon>
    </lineage>
</organism>
<name>G8P0W7_GRAMM</name>
<dbReference type="STRING" id="682795.AciX8_1472"/>
<protein>
    <submittedName>
        <fullName evidence="1">Polysaccharide deacetylase</fullName>
    </submittedName>
</protein>
<dbReference type="OrthoDB" id="7836272at2"/>